<dbReference type="Proteomes" id="UP000266673">
    <property type="component" value="Unassembled WGS sequence"/>
</dbReference>
<evidence type="ECO:0000313" key="1">
    <source>
        <dbReference type="EMBL" id="RIB10147.1"/>
    </source>
</evidence>
<reference evidence="1 2" key="1">
    <citation type="submission" date="2018-06" db="EMBL/GenBank/DDBJ databases">
        <title>Comparative genomics reveals the genomic features of Rhizophagus irregularis, R. cerebriforme, R. diaphanum and Gigaspora rosea, and their symbiotic lifestyle signature.</title>
        <authorList>
            <person name="Morin E."/>
            <person name="San Clemente H."/>
            <person name="Chen E.C.H."/>
            <person name="De La Providencia I."/>
            <person name="Hainaut M."/>
            <person name="Kuo A."/>
            <person name="Kohler A."/>
            <person name="Murat C."/>
            <person name="Tang N."/>
            <person name="Roy S."/>
            <person name="Loubradou J."/>
            <person name="Henrissat B."/>
            <person name="Grigoriev I.V."/>
            <person name="Corradi N."/>
            <person name="Roux C."/>
            <person name="Martin F.M."/>
        </authorList>
    </citation>
    <scope>NUCLEOTIDE SEQUENCE [LARGE SCALE GENOMIC DNA]</scope>
    <source>
        <strain evidence="1 2">DAOM 194757</strain>
    </source>
</reference>
<protein>
    <submittedName>
        <fullName evidence="1">Uncharacterized protein</fullName>
    </submittedName>
</protein>
<dbReference type="EMBL" id="QKWP01001286">
    <property type="protein sequence ID" value="RIB10147.1"/>
    <property type="molecule type" value="Genomic_DNA"/>
</dbReference>
<proteinExistence type="predicted"/>
<comment type="caution">
    <text evidence="1">The sequence shown here is derived from an EMBL/GenBank/DDBJ whole genome shotgun (WGS) entry which is preliminary data.</text>
</comment>
<organism evidence="1 2">
    <name type="scientific">Gigaspora rosea</name>
    <dbReference type="NCBI Taxonomy" id="44941"/>
    <lineage>
        <taxon>Eukaryota</taxon>
        <taxon>Fungi</taxon>
        <taxon>Fungi incertae sedis</taxon>
        <taxon>Mucoromycota</taxon>
        <taxon>Glomeromycotina</taxon>
        <taxon>Glomeromycetes</taxon>
        <taxon>Diversisporales</taxon>
        <taxon>Gigasporaceae</taxon>
        <taxon>Gigaspora</taxon>
    </lineage>
</organism>
<evidence type="ECO:0000313" key="2">
    <source>
        <dbReference type="Proteomes" id="UP000266673"/>
    </source>
</evidence>
<gene>
    <name evidence="1" type="ORF">C2G38_2106855</name>
</gene>
<accession>A0A397ULX1</accession>
<name>A0A397ULX1_9GLOM</name>
<sequence>MKLFGDQVINNKIAVLTNLKRKLIKEFNGIDKKVIRKHLEISEDTKALLKFIDYNLVIFPDPEYKEEDIGETMEKIIKMIV</sequence>
<keyword evidence="2" id="KW-1185">Reference proteome</keyword>
<dbReference type="AlphaFoldDB" id="A0A397ULX1"/>